<evidence type="ECO:0000256" key="1">
    <source>
        <dbReference type="ARBA" id="ARBA00022574"/>
    </source>
</evidence>
<dbReference type="CDD" id="cd00200">
    <property type="entry name" value="WD40"/>
    <property type="match status" value="1"/>
</dbReference>
<dbReference type="InterPro" id="IPR015943">
    <property type="entry name" value="WD40/YVTN_repeat-like_dom_sf"/>
</dbReference>
<comment type="caution">
    <text evidence="5">The sequence shown here is derived from an EMBL/GenBank/DDBJ whole genome shotgun (WGS) entry which is preliminary data.</text>
</comment>
<evidence type="ECO:0000256" key="4">
    <source>
        <dbReference type="SAM" id="MobiDB-lite"/>
    </source>
</evidence>
<evidence type="ECO:0000313" key="6">
    <source>
        <dbReference type="Proteomes" id="UP001140949"/>
    </source>
</evidence>
<protein>
    <submittedName>
        <fullName evidence="5">Protein JINGUBANG-like</fullName>
    </submittedName>
</protein>
<proteinExistence type="predicted"/>
<dbReference type="InterPro" id="IPR001680">
    <property type="entry name" value="WD40_rpt"/>
</dbReference>
<dbReference type="InterPro" id="IPR020472">
    <property type="entry name" value="WD40_PAC1"/>
</dbReference>
<evidence type="ECO:0000256" key="3">
    <source>
        <dbReference type="PROSITE-ProRule" id="PRU00221"/>
    </source>
</evidence>
<feature type="compositionally biased region" description="Polar residues" evidence="4">
    <location>
        <begin position="1"/>
        <end position="19"/>
    </location>
</feature>
<dbReference type="PROSITE" id="PS50082">
    <property type="entry name" value="WD_REPEATS_2"/>
    <property type="match status" value="4"/>
</dbReference>
<keyword evidence="1 3" id="KW-0853">WD repeat</keyword>
<dbReference type="PANTHER" id="PTHR22844:SF370">
    <property type="entry name" value="OS12G0594000 PROTEIN"/>
    <property type="match status" value="1"/>
</dbReference>
<dbReference type="AlphaFoldDB" id="A0AAX6ERN3"/>
<keyword evidence="6" id="KW-1185">Reference proteome</keyword>
<dbReference type="EMBL" id="JANAVB010034616">
    <property type="protein sequence ID" value="KAJ6806581.1"/>
    <property type="molecule type" value="Genomic_DNA"/>
</dbReference>
<dbReference type="PANTHER" id="PTHR22844">
    <property type="entry name" value="F-BOX AND WD40 DOMAIN PROTEIN"/>
    <property type="match status" value="1"/>
</dbReference>
<dbReference type="Pfam" id="PF00400">
    <property type="entry name" value="WD40"/>
    <property type="match status" value="6"/>
</dbReference>
<reference evidence="5" key="1">
    <citation type="journal article" date="2023" name="GigaByte">
        <title>Genome assembly of the bearded iris, Iris pallida Lam.</title>
        <authorList>
            <person name="Bruccoleri R.E."/>
            <person name="Oakeley E.J."/>
            <person name="Faust A.M.E."/>
            <person name="Altorfer M."/>
            <person name="Dessus-Babus S."/>
            <person name="Burckhardt D."/>
            <person name="Oertli M."/>
            <person name="Naumann U."/>
            <person name="Petersen F."/>
            <person name="Wong J."/>
        </authorList>
    </citation>
    <scope>NUCLEOTIDE SEQUENCE</scope>
    <source>
        <strain evidence="5">GSM-AAB239-AS_SAM_17_03QT</strain>
    </source>
</reference>
<feature type="repeat" description="WD" evidence="3">
    <location>
        <begin position="322"/>
        <end position="352"/>
    </location>
</feature>
<sequence>MRDQSNKLYSLLCSSTPRSASDEEMSPRTSTDTSSPYNTSPWNPALSSPFVKSPWQQSPAAVAPMAEHRCAGLLGSLVRQNGHLYSLATDGDLLYTGSDSRNIRVWKDRAEFSGFKSGSGLVKAIVLSGEKIFTGHQDGKIRVWSVSHKDPAQYKRVGTLPRLRDFLKSSINPCEYVEVRRHRRNAVWLRHFDAVSCLSLDSEAGLLYSGSWDKTFKVWRVSDSRCLESVTAHEDAINSVAVGLDGLVLTGSADGAVKVWRREWNANGTTRHALVRVQVQRESAVTALAVSEDGGVVYCGTSDGLVSHWEVKGRGLAHGGVLRGHKLAVLCLATAGRSLIISGSADSTIRVWRREAAGGAHVKLSVLTGHAGPVKCLAVGGDAAGGGWLLYSGSLDKSVKVWRVPEKEPSRVTRVPEHARGDGGVTEVRRV</sequence>
<dbReference type="Proteomes" id="UP001140949">
    <property type="component" value="Unassembled WGS sequence"/>
</dbReference>
<gene>
    <name evidence="5" type="ORF">M6B38_175610</name>
</gene>
<feature type="repeat" description="WD" evidence="3">
    <location>
        <begin position="230"/>
        <end position="260"/>
    </location>
</feature>
<dbReference type="PRINTS" id="PR00320">
    <property type="entry name" value="GPROTEINBRPT"/>
</dbReference>
<dbReference type="InterPro" id="IPR045182">
    <property type="entry name" value="JINGUBANG-like"/>
</dbReference>
<feature type="repeat" description="WD" evidence="3">
    <location>
        <begin position="188"/>
        <end position="229"/>
    </location>
</feature>
<feature type="repeat" description="WD" evidence="3">
    <location>
        <begin position="367"/>
        <end position="412"/>
    </location>
</feature>
<accession>A0AAX6ERN3</accession>
<organism evidence="5 6">
    <name type="scientific">Iris pallida</name>
    <name type="common">Sweet iris</name>
    <dbReference type="NCBI Taxonomy" id="29817"/>
    <lineage>
        <taxon>Eukaryota</taxon>
        <taxon>Viridiplantae</taxon>
        <taxon>Streptophyta</taxon>
        <taxon>Embryophyta</taxon>
        <taxon>Tracheophyta</taxon>
        <taxon>Spermatophyta</taxon>
        <taxon>Magnoliopsida</taxon>
        <taxon>Liliopsida</taxon>
        <taxon>Asparagales</taxon>
        <taxon>Iridaceae</taxon>
        <taxon>Iridoideae</taxon>
        <taxon>Irideae</taxon>
        <taxon>Iris</taxon>
    </lineage>
</organism>
<feature type="region of interest" description="Disordered" evidence="4">
    <location>
        <begin position="1"/>
        <end position="41"/>
    </location>
</feature>
<feature type="compositionally biased region" description="Polar residues" evidence="4">
    <location>
        <begin position="27"/>
        <end position="41"/>
    </location>
</feature>
<evidence type="ECO:0000313" key="5">
    <source>
        <dbReference type="EMBL" id="KAJ6806581.1"/>
    </source>
</evidence>
<reference evidence="5" key="2">
    <citation type="submission" date="2023-04" db="EMBL/GenBank/DDBJ databases">
        <authorList>
            <person name="Bruccoleri R.E."/>
            <person name="Oakeley E.J."/>
            <person name="Faust A.-M."/>
            <person name="Dessus-Babus S."/>
            <person name="Altorfer M."/>
            <person name="Burckhardt D."/>
            <person name="Oertli M."/>
            <person name="Naumann U."/>
            <person name="Petersen F."/>
            <person name="Wong J."/>
        </authorList>
    </citation>
    <scope>NUCLEOTIDE SEQUENCE</scope>
    <source>
        <strain evidence="5">GSM-AAB239-AS_SAM_17_03QT</strain>
        <tissue evidence="5">Leaf</tissue>
    </source>
</reference>
<keyword evidence="2" id="KW-0677">Repeat</keyword>
<dbReference type="PROSITE" id="PS50294">
    <property type="entry name" value="WD_REPEATS_REGION"/>
    <property type="match status" value="2"/>
</dbReference>
<dbReference type="InterPro" id="IPR036322">
    <property type="entry name" value="WD40_repeat_dom_sf"/>
</dbReference>
<name>A0AAX6ERN3_IRIPA</name>
<dbReference type="Gene3D" id="2.130.10.10">
    <property type="entry name" value="YVTN repeat-like/Quinoprotein amine dehydrogenase"/>
    <property type="match status" value="3"/>
</dbReference>
<dbReference type="SUPFAM" id="SSF50978">
    <property type="entry name" value="WD40 repeat-like"/>
    <property type="match status" value="1"/>
</dbReference>
<dbReference type="FunFam" id="2.130.10.10:FF:000775">
    <property type="entry name" value="BnaA09g28200D protein"/>
    <property type="match status" value="1"/>
</dbReference>
<evidence type="ECO:0000256" key="2">
    <source>
        <dbReference type="ARBA" id="ARBA00022737"/>
    </source>
</evidence>
<dbReference type="SMART" id="SM00320">
    <property type="entry name" value="WD40"/>
    <property type="match status" value="7"/>
</dbReference>